<organism evidence="2 3">
    <name type="scientific">Solidesulfovibrio carbinoliphilus subsp. oakridgensis</name>
    <dbReference type="NCBI Taxonomy" id="694327"/>
    <lineage>
        <taxon>Bacteria</taxon>
        <taxon>Pseudomonadati</taxon>
        <taxon>Thermodesulfobacteriota</taxon>
        <taxon>Desulfovibrionia</taxon>
        <taxon>Desulfovibrionales</taxon>
        <taxon>Desulfovibrionaceae</taxon>
        <taxon>Solidesulfovibrio</taxon>
    </lineage>
</organism>
<dbReference type="eggNOG" id="ENOG5032CHG">
    <property type="taxonomic scope" value="Bacteria"/>
</dbReference>
<evidence type="ECO:0008006" key="4">
    <source>
        <dbReference type="Google" id="ProtNLM"/>
    </source>
</evidence>
<dbReference type="Proteomes" id="UP000004662">
    <property type="component" value="Chromosome"/>
</dbReference>
<dbReference type="RefSeq" id="WP_009181224.1">
    <property type="nucleotide sequence ID" value="NZ_CM001368.1"/>
</dbReference>
<protein>
    <recommendedName>
        <fullName evidence="4">DUF3574 domain-containing protein</fullName>
    </recommendedName>
</protein>
<gene>
    <name evidence="2" type="ORF">DFW101_1827</name>
</gene>
<accession>G7QA04</accession>
<reference evidence="3" key="1">
    <citation type="journal article" date="2015" name="Genome Announc.">
        <title>High-Quality Draft Genome Sequence of Desulfovibrio carbinoliphilus FW-101-2B, an Organic Acid-Oxidizing Sulfate-Reducing Bacterium Isolated from Uranium(VI)-Contaminated Groundwater.</title>
        <authorList>
            <person name="Ramsay B.D."/>
            <person name="Hwang C."/>
            <person name="Woo H.L."/>
            <person name="Carroll S.L."/>
            <person name="Lucas S."/>
            <person name="Han J."/>
            <person name="Lapidus A.L."/>
            <person name="Cheng J.F."/>
            <person name="Goodwin L.A."/>
            <person name="Pitluck S."/>
            <person name="Peters L."/>
            <person name="Chertkov O."/>
            <person name="Held B."/>
            <person name="Detter J.C."/>
            <person name="Han C.S."/>
            <person name="Tapia R."/>
            <person name="Land M.L."/>
            <person name="Hauser L.J."/>
            <person name="Kyrpides N.C."/>
            <person name="Ivanova N.N."/>
            <person name="Mikhailova N."/>
            <person name="Pagani I."/>
            <person name="Woyke T."/>
            <person name="Arkin A.P."/>
            <person name="Dehal P."/>
            <person name="Chivian D."/>
            <person name="Criddle C.S."/>
            <person name="Wu W."/>
            <person name="Chakraborty R."/>
            <person name="Hazen T.C."/>
            <person name="Fields M.W."/>
        </authorList>
    </citation>
    <scope>NUCLEOTIDE SEQUENCE [LARGE SCALE GENOMIC DNA]</scope>
    <source>
        <strain evidence="3">FW-101-2B</strain>
    </source>
</reference>
<feature type="signal peptide" evidence="1">
    <location>
        <begin position="1"/>
        <end position="23"/>
    </location>
</feature>
<keyword evidence="1" id="KW-0732">Signal</keyword>
<keyword evidence="3" id="KW-1185">Reference proteome</keyword>
<evidence type="ECO:0000313" key="3">
    <source>
        <dbReference type="Proteomes" id="UP000004662"/>
    </source>
</evidence>
<dbReference type="AlphaFoldDB" id="G7QA04"/>
<dbReference type="EMBL" id="CM001368">
    <property type="protein sequence ID" value="EHJ47834.1"/>
    <property type="molecule type" value="Genomic_DNA"/>
</dbReference>
<dbReference type="STRING" id="694327.DFW101_1827"/>
<dbReference type="OrthoDB" id="5458757at2"/>
<sequence length="127" mass="13396">MSRRVLVPALCLLALLWCLPAPAPAETRQVFAHLFTVPTDGAGGTDAAARMPAFEAWLVASFGGYTRLGSGGGGWKNEAGQVEIEGNTAYLATADRDVSKEIAARLVADFGERVPYVLVFPAGLFAK</sequence>
<dbReference type="HOGENOM" id="CLU_129199_0_0_7"/>
<feature type="chain" id="PRO_5003503501" description="DUF3574 domain-containing protein" evidence="1">
    <location>
        <begin position="24"/>
        <end position="127"/>
    </location>
</feature>
<proteinExistence type="predicted"/>
<evidence type="ECO:0000256" key="1">
    <source>
        <dbReference type="SAM" id="SignalP"/>
    </source>
</evidence>
<name>G7QA04_9BACT</name>
<evidence type="ECO:0000313" key="2">
    <source>
        <dbReference type="EMBL" id="EHJ47834.1"/>
    </source>
</evidence>